<dbReference type="InterPro" id="IPR001138">
    <property type="entry name" value="Zn2Cys6_DnaBD"/>
</dbReference>
<dbReference type="GO" id="GO:0003677">
    <property type="term" value="F:DNA binding"/>
    <property type="evidence" value="ECO:0007669"/>
    <property type="project" value="UniProtKB-KW"/>
</dbReference>
<evidence type="ECO:0000313" key="9">
    <source>
        <dbReference type="EMBL" id="KEQ92101.1"/>
    </source>
</evidence>
<feature type="domain" description="Zn(2)-C6 fungal-type" evidence="8">
    <location>
        <begin position="25"/>
        <end position="55"/>
    </location>
</feature>
<dbReference type="Proteomes" id="UP000030641">
    <property type="component" value="Unassembled WGS sequence"/>
</dbReference>
<dbReference type="OMA" id="ECEKRAM"/>
<keyword evidence="10" id="KW-1185">Reference proteome</keyword>
<keyword evidence="2" id="KW-0479">Metal-binding</keyword>
<dbReference type="InterPro" id="IPR007219">
    <property type="entry name" value="XnlR_reg_dom"/>
</dbReference>
<dbReference type="SUPFAM" id="SSF57701">
    <property type="entry name" value="Zn2/Cys6 DNA-binding domain"/>
    <property type="match status" value="1"/>
</dbReference>
<dbReference type="HOGENOM" id="CLU_011017_3_1_1"/>
<dbReference type="PANTHER" id="PTHR47338:SF3">
    <property type="entry name" value="C6 FINGER DOMAIN TRANSCRIPTION FACTOR DBAA-RELATED"/>
    <property type="match status" value="1"/>
</dbReference>
<feature type="compositionally biased region" description="Low complexity" evidence="7">
    <location>
        <begin position="9"/>
        <end position="19"/>
    </location>
</feature>
<evidence type="ECO:0000256" key="2">
    <source>
        <dbReference type="ARBA" id="ARBA00022723"/>
    </source>
</evidence>
<dbReference type="InParanoid" id="A0A074YZ48"/>
<evidence type="ECO:0000256" key="4">
    <source>
        <dbReference type="ARBA" id="ARBA00023125"/>
    </source>
</evidence>
<dbReference type="GO" id="GO:0005634">
    <property type="term" value="C:nucleus"/>
    <property type="evidence" value="ECO:0007669"/>
    <property type="project" value="UniProtKB-SubCell"/>
</dbReference>
<dbReference type="AlphaFoldDB" id="A0A074YZ48"/>
<dbReference type="PROSITE" id="PS50048">
    <property type="entry name" value="ZN2_CY6_FUNGAL_2"/>
    <property type="match status" value="1"/>
</dbReference>
<evidence type="ECO:0000256" key="3">
    <source>
        <dbReference type="ARBA" id="ARBA00023015"/>
    </source>
</evidence>
<protein>
    <recommendedName>
        <fullName evidence="8">Zn(2)-C6 fungal-type domain-containing protein</fullName>
    </recommendedName>
</protein>
<dbReference type="InterPro" id="IPR050815">
    <property type="entry name" value="TF_fung"/>
</dbReference>
<evidence type="ECO:0000313" key="10">
    <source>
        <dbReference type="Proteomes" id="UP000030641"/>
    </source>
</evidence>
<dbReference type="SMART" id="SM00066">
    <property type="entry name" value="GAL4"/>
    <property type="match status" value="1"/>
</dbReference>
<dbReference type="Gene3D" id="4.10.240.10">
    <property type="entry name" value="Zn(2)-C6 fungal-type DNA-binding domain"/>
    <property type="match status" value="1"/>
</dbReference>
<dbReference type="CDD" id="cd00067">
    <property type="entry name" value="GAL4"/>
    <property type="match status" value="1"/>
</dbReference>
<evidence type="ECO:0000256" key="5">
    <source>
        <dbReference type="ARBA" id="ARBA00023163"/>
    </source>
</evidence>
<dbReference type="GO" id="GO:0006351">
    <property type="term" value="P:DNA-templated transcription"/>
    <property type="evidence" value="ECO:0007669"/>
    <property type="project" value="InterPro"/>
</dbReference>
<keyword evidence="6" id="KW-0539">Nucleus</keyword>
<feature type="region of interest" description="Disordered" evidence="7">
    <location>
        <begin position="1"/>
        <end position="22"/>
    </location>
</feature>
<dbReference type="RefSeq" id="XP_013340529.1">
    <property type="nucleotide sequence ID" value="XM_013485075.1"/>
</dbReference>
<evidence type="ECO:0000256" key="1">
    <source>
        <dbReference type="ARBA" id="ARBA00004123"/>
    </source>
</evidence>
<dbReference type="SMART" id="SM00906">
    <property type="entry name" value="Fungal_trans"/>
    <property type="match status" value="1"/>
</dbReference>
<accession>A0A074YZ48</accession>
<dbReference type="CDD" id="cd12148">
    <property type="entry name" value="fungal_TF_MHR"/>
    <property type="match status" value="1"/>
</dbReference>
<evidence type="ECO:0000256" key="6">
    <source>
        <dbReference type="ARBA" id="ARBA00023242"/>
    </source>
</evidence>
<gene>
    <name evidence="9" type="ORF">AUEXF2481DRAFT_43507</name>
</gene>
<dbReference type="OrthoDB" id="3037908at2759"/>
<name>A0A074YZ48_AURSE</name>
<dbReference type="PANTHER" id="PTHR47338">
    <property type="entry name" value="ZN(II)2CYS6 TRANSCRIPTION FACTOR (EUROFUNG)-RELATED"/>
    <property type="match status" value="1"/>
</dbReference>
<sequence>MKTSKDTPRTSSTPSGRTRQQPGLACDECRARKLRCDRQRPTCTLCESIGVECVRASTSLPRGPKKGHMRILQSKINDLERRLSETEIVCTQPALSASDPSIEHTMADVCEAPLEPITTTQCFISDTREQGLMALDQHLPPELDVGIDHFMLQTPSDVPEPAYGMLTASTINTCDSGIDLSCAPSQPFDTSTFMTTHMQADLDQMYFDRVHVFMPMLHHKRYIVRSRSHTLIDQPFDCLRKAVWMMAASVCQPQNIQDMLYIQAKTTLEVLELNSYEDLEHLEEAQAWILVAMYEMKRVSFRKGWISAGRAIRLVLLMKLHELDMPRGPFEQEIFADAQQNENTWIVTEERRRTVTEERRRTFWMVYCLDRLINLLNQVPFTISEQSILTRLPASEEDFQSGRPADTAFLLEILRGTDKQKLSAFNNLLIQVTLWGRGLLHQHRRLVDDFYGNESTEPDFYHRLQWLDGIIAQSEHIMTAHDAHDSDGLDSMLLFTNMVARSMLISLCRKTGNNHRRDTFTNIGSSNVVKGYETGTWKAITEMLKFSDGLHHYGQSNIHPFAAIPLYFCADLLRTASSDDALQSMQHQQVMLSLQELALSNVVAQSCVKRLDTSRSWADLTK</sequence>
<keyword evidence="5" id="KW-0804">Transcription</keyword>
<evidence type="ECO:0000256" key="7">
    <source>
        <dbReference type="SAM" id="MobiDB-lite"/>
    </source>
</evidence>
<organism evidence="9 10">
    <name type="scientific">Aureobasidium subglaciale (strain EXF-2481)</name>
    <name type="common">Aureobasidium pullulans var. subglaciale</name>
    <dbReference type="NCBI Taxonomy" id="1043005"/>
    <lineage>
        <taxon>Eukaryota</taxon>
        <taxon>Fungi</taxon>
        <taxon>Dikarya</taxon>
        <taxon>Ascomycota</taxon>
        <taxon>Pezizomycotina</taxon>
        <taxon>Dothideomycetes</taxon>
        <taxon>Dothideomycetidae</taxon>
        <taxon>Dothideales</taxon>
        <taxon>Saccotheciaceae</taxon>
        <taxon>Aureobasidium</taxon>
    </lineage>
</organism>
<dbReference type="PROSITE" id="PS00463">
    <property type="entry name" value="ZN2_CY6_FUNGAL_1"/>
    <property type="match status" value="1"/>
</dbReference>
<dbReference type="EMBL" id="KL584773">
    <property type="protein sequence ID" value="KEQ92101.1"/>
    <property type="molecule type" value="Genomic_DNA"/>
</dbReference>
<dbReference type="GeneID" id="25367428"/>
<dbReference type="Pfam" id="PF04082">
    <property type="entry name" value="Fungal_trans"/>
    <property type="match status" value="1"/>
</dbReference>
<dbReference type="GO" id="GO:0000981">
    <property type="term" value="F:DNA-binding transcription factor activity, RNA polymerase II-specific"/>
    <property type="evidence" value="ECO:0007669"/>
    <property type="project" value="InterPro"/>
</dbReference>
<dbReference type="GO" id="GO:0008270">
    <property type="term" value="F:zinc ion binding"/>
    <property type="evidence" value="ECO:0007669"/>
    <property type="project" value="InterPro"/>
</dbReference>
<keyword evidence="3" id="KW-0805">Transcription regulation</keyword>
<dbReference type="Pfam" id="PF00172">
    <property type="entry name" value="Zn_clus"/>
    <property type="match status" value="1"/>
</dbReference>
<keyword evidence="4" id="KW-0238">DNA-binding</keyword>
<dbReference type="STRING" id="1043005.A0A074YZ48"/>
<proteinExistence type="predicted"/>
<dbReference type="InterPro" id="IPR036864">
    <property type="entry name" value="Zn2-C6_fun-type_DNA-bd_sf"/>
</dbReference>
<comment type="subcellular location">
    <subcellularLocation>
        <location evidence="1">Nucleus</location>
    </subcellularLocation>
</comment>
<evidence type="ECO:0000259" key="8">
    <source>
        <dbReference type="PROSITE" id="PS50048"/>
    </source>
</evidence>
<reference evidence="9 10" key="1">
    <citation type="journal article" date="2014" name="BMC Genomics">
        <title>Genome sequencing of four Aureobasidium pullulans varieties: biotechnological potential, stress tolerance, and description of new species.</title>
        <authorList>
            <person name="Gostin Ar C."/>
            <person name="Ohm R.A."/>
            <person name="Kogej T."/>
            <person name="Sonjak S."/>
            <person name="Turk M."/>
            <person name="Zajc J."/>
            <person name="Zalar P."/>
            <person name="Grube M."/>
            <person name="Sun H."/>
            <person name="Han J."/>
            <person name="Sharma A."/>
            <person name="Chiniquy J."/>
            <person name="Ngan C.Y."/>
            <person name="Lipzen A."/>
            <person name="Barry K."/>
            <person name="Grigoriev I.V."/>
            <person name="Gunde-Cimerman N."/>
        </authorList>
    </citation>
    <scope>NUCLEOTIDE SEQUENCE [LARGE SCALE GENOMIC DNA]</scope>
    <source>
        <strain evidence="9 10">EXF-2481</strain>
    </source>
</reference>